<dbReference type="PANTHER" id="PTHR34295">
    <property type="entry name" value="BIOTIN TRANSPORTER BIOY"/>
    <property type="match status" value="1"/>
</dbReference>
<keyword evidence="2" id="KW-1003">Cell membrane</keyword>
<dbReference type="OrthoDB" id="9803495at2"/>
<keyword evidence="4" id="KW-0732">Signal</keyword>
<evidence type="ECO:0000313" key="6">
    <source>
        <dbReference type="Proteomes" id="UP000199659"/>
    </source>
</evidence>
<feature type="transmembrane region" description="Helical" evidence="3">
    <location>
        <begin position="33"/>
        <end position="51"/>
    </location>
</feature>
<reference evidence="5 6" key="1">
    <citation type="submission" date="2016-10" db="EMBL/GenBank/DDBJ databases">
        <authorList>
            <person name="de Groot N.N."/>
        </authorList>
    </citation>
    <scope>NUCLEOTIDE SEQUENCE [LARGE SCALE GENOMIC DNA]</scope>
    <source>
        <strain evidence="5 6">743A</strain>
    </source>
</reference>
<feature type="transmembrane region" description="Helical" evidence="3">
    <location>
        <begin position="111"/>
        <end position="133"/>
    </location>
</feature>
<feature type="chain" id="PRO_5011682364" description="Biotin transporter" evidence="4">
    <location>
        <begin position="24"/>
        <end position="181"/>
    </location>
</feature>
<evidence type="ECO:0000256" key="1">
    <source>
        <dbReference type="ARBA" id="ARBA00010692"/>
    </source>
</evidence>
<comment type="similarity">
    <text evidence="1 2">Belongs to the BioY family.</text>
</comment>
<dbReference type="PIRSF" id="PIRSF016661">
    <property type="entry name" value="BioY"/>
    <property type="match status" value="1"/>
</dbReference>
<organism evidence="5 6">
    <name type="scientific">Anaeromicropila populeti</name>
    <dbReference type="NCBI Taxonomy" id="37658"/>
    <lineage>
        <taxon>Bacteria</taxon>
        <taxon>Bacillati</taxon>
        <taxon>Bacillota</taxon>
        <taxon>Clostridia</taxon>
        <taxon>Lachnospirales</taxon>
        <taxon>Lachnospiraceae</taxon>
        <taxon>Anaeromicropila</taxon>
    </lineage>
</organism>
<comment type="subcellular location">
    <subcellularLocation>
        <location evidence="2">Cell membrane</location>
        <topology evidence="2">Multi-pass membrane protein</topology>
    </subcellularLocation>
</comment>
<evidence type="ECO:0000313" key="5">
    <source>
        <dbReference type="EMBL" id="SFR69312.1"/>
    </source>
</evidence>
<dbReference type="GO" id="GO:0005886">
    <property type="term" value="C:plasma membrane"/>
    <property type="evidence" value="ECO:0007669"/>
    <property type="project" value="UniProtKB-SubCell"/>
</dbReference>
<dbReference type="Gene3D" id="1.10.1760.20">
    <property type="match status" value="1"/>
</dbReference>
<feature type="transmembrane region" description="Helical" evidence="3">
    <location>
        <begin position="139"/>
        <end position="165"/>
    </location>
</feature>
<dbReference type="Pfam" id="PF02632">
    <property type="entry name" value="BioY"/>
    <property type="match status" value="1"/>
</dbReference>
<feature type="transmembrane region" description="Helical" evidence="3">
    <location>
        <begin position="58"/>
        <end position="75"/>
    </location>
</feature>
<protein>
    <recommendedName>
        <fullName evidence="2">Biotin transporter</fullName>
    </recommendedName>
</protein>
<evidence type="ECO:0000256" key="4">
    <source>
        <dbReference type="SAM" id="SignalP"/>
    </source>
</evidence>
<evidence type="ECO:0000256" key="3">
    <source>
        <dbReference type="SAM" id="Phobius"/>
    </source>
</evidence>
<keyword evidence="2 3" id="KW-0472">Membrane</keyword>
<dbReference type="GO" id="GO:0015225">
    <property type="term" value="F:biotin transmembrane transporter activity"/>
    <property type="evidence" value="ECO:0007669"/>
    <property type="project" value="UniProtKB-UniRule"/>
</dbReference>
<sequence length="181" mass="19416">MKKMSIKNIVLCGMFAAILAVMAQVSIPLPSGVPVTLQTLGMALCGYILGWKYGMVSNLVYILAGVIGIPVFANFRGGVQVLFGKTGGFLIGFVVLTVFCGIAVQMKNKVFTAIFSLAGLIICHMFGVLQFAFLMKLSIPYSITLVSVPFLVKDIISIGIAYFVALAIRQGLTKSGVYQFN</sequence>
<dbReference type="InterPro" id="IPR003784">
    <property type="entry name" value="BioY"/>
</dbReference>
<keyword evidence="3" id="KW-0812">Transmembrane</keyword>
<keyword evidence="2" id="KW-0813">Transport</keyword>
<feature type="transmembrane region" description="Helical" evidence="3">
    <location>
        <begin position="87"/>
        <end position="104"/>
    </location>
</feature>
<dbReference type="RefSeq" id="WP_092559672.1">
    <property type="nucleotide sequence ID" value="NZ_FOYZ01000003.1"/>
</dbReference>
<gene>
    <name evidence="5" type="ORF">SAMN05661086_01082</name>
</gene>
<dbReference type="STRING" id="37658.SAMN05661086_01082"/>
<feature type="signal peptide" evidence="4">
    <location>
        <begin position="1"/>
        <end position="23"/>
    </location>
</feature>
<dbReference type="EMBL" id="FOYZ01000003">
    <property type="protein sequence ID" value="SFR69312.1"/>
    <property type="molecule type" value="Genomic_DNA"/>
</dbReference>
<dbReference type="AlphaFoldDB" id="A0A1I6IRD2"/>
<name>A0A1I6IRD2_9FIRM</name>
<keyword evidence="6" id="KW-1185">Reference proteome</keyword>
<dbReference type="Proteomes" id="UP000199659">
    <property type="component" value="Unassembled WGS sequence"/>
</dbReference>
<keyword evidence="3" id="KW-1133">Transmembrane helix</keyword>
<evidence type="ECO:0000256" key="2">
    <source>
        <dbReference type="PIRNR" id="PIRNR016661"/>
    </source>
</evidence>
<proteinExistence type="inferred from homology"/>
<accession>A0A1I6IRD2</accession>
<dbReference type="PANTHER" id="PTHR34295:SF1">
    <property type="entry name" value="BIOTIN TRANSPORTER BIOY"/>
    <property type="match status" value="1"/>
</dbReference>